<feature type="compositionally biased region" description="Low complexity" evidence="1">
    <location>
        <begin position="10"/>
        <end position="22"/>
    </location>
</feature>
<dbReference type="SUPFAM" id="SSF109604">
    <property type="entry name" value="HD-domain/PDEase-like"/>
    <property type="match status" value="1"/>
</dbReference>
<organism evidence="3 4">
    <name type="scientific">Curvularia kusanoi</name>
    <name type="common">Cochliobolus kusanoi</name>
    <dbReference type="NCBI Taxonomy" id="90978"/>
    <lineage>
        <taxon>Eukaryota</taxon>
        <taxon>Fungi</taxon>
        <taxon>Dikarya</taxon>
        <taxon>Ascomycota</taxon>
        <taxon>Pezizomycotina</taxon>
        <taxon>Dothideomycetes</taxon>
        <taxon>Pleosporomycetidae</taxon>
        <taxon>Pleosporales</taxon>
        <taxon>Pleosporineae</taxon>
        <taxon>Pleosporaceae</taxon>
        <taxon>Curvularia</taxon>
    </lineage>
</organism>
<comment type="caution">
    <text evidence="3">The sequence shown here is derived from an EMBL/GenBank/DDBJ whole genome shotgun (WGS) entry which is preliminary data.</text>
</comment>
<proteinExistence type="predicted"/>
<dbReference type="Proteomes" id="UP000801428">
    <property type="component" value="Unassembled WGS sequence"/>
</dbReference>
<dbReference type="Pfam" id="PF01966">
    <property type="entry name" value="HD"/>
    <property type="match status" value="1"/>
</dbReference>
<evidence type="ECO:0000259" key="2">
    <source>
        <dbReference type="SMART" id="SM00471"/>
    </source>
</evidence>
<dbReference type="OrthoDB" id="2378324at2759"/>
<feature type="domain" description="HD/PDEase" evidence="2">
    <location>
        <begin position="43"/>
        <end position="168"/>
    </location>
</feature>
<sequence>MCPTPPAQLPSPTTTTSPTQASKSHVPCTPISTAAFEHAAALLAPAILNHSMRVYLYASALATHTSSIYSSNSAQHDLLFTACLFHDLGTCSAHDSGTQRFEVEGANAAVEFLRRYDAVSEAERHAVWTAIACHTSPHIAEGIGELARLVRVGVVVDFGRGEGVAGREVLEGLREGLEREFGREGIEKVLGDAVVRQAAARPEKAPMVSWPGVLYRAWREEPEWEGVNKMF</sequence>
<dbReference type="Gene3D" id="1.10.3210.10">
    <property type="entry name" value="Hypothetical protein af1432"/>
    <property type="match status" value="1"/>
</dbReference>
<dbReference type="PANTHER" id="PTHR35569">
    <property type="entry name" value="CYANAMIDE HYDRATASE DDI2-RELATED"/>
    <property type="match status" value="1"/>
</dbReference>
<dbReference type="InterPro" id="IPR003607">
    <property type="entry name" value="HD/PDEase_dom"/>
</dbReference>
<name>A0A9P4W947_CURKU</name>
<reference evidence="3" key="1">
    <citation type="submission" date="2019-04" db="EMBL/GenBank/DDBJ databases">
        <title>Sequencing of skin fungus with MAO and IRED activity.</title>
        <authorList>
            <person name="Marsaioli A.J."/>
            <person name="Bonatto J.M.C."/>
            <person name="Reis Junior O."/>
        </authorList>
    </citation>
    <scope>NUCLEOTIDE SEQUENCE</scope>
    <source>
        <strain evidence="3">30M1</strain>
    </source>
</reference>
<dbReference type="AlphaFoldDB" id="A0A9P4W947"/>
<evidence type="ECO:0000313" key="4">
    <source>
        <dbReference type="Proteomes" id="UP000801428"/>
    </source>
</evidence>
<dbReference type="CDD" id="cd00077">
    <property type="entry name" value="HDc"/>
    <property type="match status" value="1"/>
</dbReference>
<evidence type="ECO:0000313" key="3">
    <source>
        <dbReference type="EMBL" id="KAF3003479.1"/>
    </source>
</evidence>
<dbReference type="EMBL" id="SWKU01000009">
    <property type="protein sequence ID" value="KAF3003479.1"/>
    <property type="molecule type" value="Genomic_DNA"/>
</dbReference>
<keyword evidence="4" id="KW-1185">Reference proteome</keyword>
<feature type="region of interest" description="Disordered" evidence="1">
    <location>
        <begin position="1"/>
        <end position="25"/>
    </location>
</feature>
<dbReference type="PANTHER" id="PTHR35569:SF1">
    <property type="entry name" value="CYANAMIDE HYDRATASE DDI2-RELATED"/>
    <property type="match status" value="1"/>
</dbReference>
<dbReference type="SMART" id="SM00471">
    <property type="entry name" value="HDc"/>
    <property type="match status" value="1"/>
</dbReference>
<accession>A0A9P4W947</accession>
<dbReference type="InterPro" id="IPR006674">
    <property type="entry name" value="HD_domain"/>
</dbReference>
<protein>
    <recommendedName>
        <fullName evidence="2">HD/PDEase domain-containing protein</fullName>
    </recommendedName>
</protein>
<evidence type="ECO:0000256" key="1">
    <source>
        <dbReference type="SAM" id="MobiDB-lite"/>
    </source>
</evidence>
<gene>
    <name evidence="3" type="ORF">E8E13_004048</name>
</gene>